<dbReference type="Proteomes" id="UP000027586">
    <property type="component" value="Unassembled WGS sequence"/>
</dbReference>
<dbReference type="EMBL" id="CBTN010000034">
    <property type="protein sequence ID" value="CDH55948.1"/>
    <property type="molecule type" value="Genomic_DNA"/>
</dbReference>
<dbReference type="VEuPathDB" id="FungiDB:LCOR_07041.1"/>
<dbReference type="AlphaFoldDB" id="A0A068S0Q5"/>
<evidence type="ECO:0000313" key="2">
    <source>
        <dbReference type="Proteomes" id="UP000027586"/>
    </source>
</evidence>
<keyword evidence="2" id="KW-1185">Reference proteome</keyword>
<proteinExistence type="predicted"/>
<gene>
    <name evidence="1" type="ORF">LCOR_07041.1</name>
</gene>
<dbReference type="OrthoDB" id="2290343at2759"/>
<accession>A0A068S0Q5</accession>
<organism evidence="1 2">
    <name type="scientific">Lichtheimia corymbifera JMRC:FSU:9682</name>
    <dbReference type="NCBI Taxonomy" id="1263082"/>
    <lineage>
        <taxon>Eukaryota</taxon>
        <taxon>Fungi</taxon>
        <taxon>Fungi incertae sedis</taxon>
        <taxon>Mucoromycota</taxon>
        <taxon>Mucoromycotina</taxon>
        <taxon>Mucoromycetes</taxon>
        <taxon>Mucorales</taxon>
        <taxon>Lichtheimiaceae</taxon>
        <taxon>Lichtheimia</taxon>
    </lineage>
</organism>
<name>A0A068S0Q5_9FUNG</name>
<sequence>MEVNQILIVEKMGINPSLDPSQQAHTVNIIHRHKDRFRGKLSEVGELKADPYERSLKEGAHPIKVVPYTLPRDANE</sequence>
<evidence type="ECO:0000313" key="1">
    <source>
        <dbReference type="EMBL" id="CDH55948.1"/>
    </source>
</evidence>
<protein>
    <submittedName>
        <fullName evidence="1">Uncharacterized protein</fullName>
    </submittedName>
</protein>
<reference evidence="1" key="1">
    <citation type="submission" date="2013-08" db="EMBL/GenBank/DDBJ databases">
        <title>Gene expansion shapes genome architecture in the human pathogen Lichtheimia corymbifera: an evolutionary genomics analysis in the ancient terrestrial Mucorales (Mucoromycotina).</title>
        <authorList>
            <person name="Schwartze V.U."/>
            <person name="Winter S."/>
            <person name="Shelest E."/>
            <person name="Marcet-Houben M."/>
            <person name="Horn F."/>
            <person name="Wehner S."/>
            <person name="Hoffmann K."/>
            <person name="Riege K."/>
            <person name="Sammeth M."/>
            <person name="Nowrousian M."/>
            <person name="Valiante V."/>
            <person name="Linde J."/>
            <person name="Jacobsen I.D."/>
            <person name="Marz M."/>
            <person name="Brakhage A.A."/>
            <person name="Gabaldon T."/>
            <person name="Bocker S."/>
            <person name="Voigt K."/>
        </authorList>
    </citation>
    <scope>NUCLEOTIDE SEQUENCE [LARGE SCALE GENOMIC DNA]</scope>
    <source>
        <strain evidence="1">FSU 9682</strain>
    </source>
</reference>
<comment type="caution">
    <text evidence="1">The sequence shown here is derived from an EMBL/GenBank/DDBJ whole genome shotgun (WGS) entry which is preliminary data.</text>
</comment>